<evidence type="ECO:0000256" key="1">
    <source>
        <dbReference type="SAM" id="Coils"/>
    </source>
</evidence>
<comment type="caution">
    <text evidence="2">The sequence shown here is derived from an EMBL/GenBank/DDBJ whole genome shotgun (WGS) entry which is preliminary data.</text>
</comment>
<reference evidence="2 3" key="1">
    <citation type="submission" date="2019-12" db="EMBL/GenBank/DDBJ databases">
        <title>Halocatena pleomorpha gen. nov. sp. nov., an extremely halophilic archaeon of family Halobacteriaceae isolated from saltpan soil.</title>
        <authorList>
            <person name="Pal Y."/>
            <person name="Verma A."/>
            <person name="Krishnamurthi S."/>
            <person name="Kumar P."/>
        </authorList>
    </citation>
    <scope>NUCLEOTIDE SEQUENCE [LARGE SCALE GENOMIC DNA]</scope>
    <source>
        <strain evidence="2 3">JCM 16495</strain>
    </source>
</reference>
<dbReference type="Gene3D" id="1.10.10.10">
    <property type="entry name" value="Winged helix-like DNA-binding domain superfamily/Winged helix DNA-binding domain"/>
    <property type="match status" value="1"/>
</dbReference>
<dbReference type="Proteomes" id="UP000451471">
    <property type="component" value="Unassembled WGS sequence"/>
</dbReference>
<dbReference type="InterPro" id="IPR036390">
    <property type="entry name" value="WH_DNA-bd_sf"/>
</dbReference>
<dbReference type="EMBL" id="WSZK01000037">
    <property type="protein sequence ID" value="MWG36621.1"/>
    <property type="molecule type" value="Genomic_DNA"/>
</dbReference>
<sequence length="153" mass="16989">MESDTSDETPPLFEQIDDEMSEDQAKLLATVHAAADGMPTGQLREAVSIPSGSMHYHLTRLEEWGLVEVVGRQAEGGGSPSKVWDTTEQGVTYLERPGPTAPTTFQDLVIHIEDLERDLNRREERIKALESDVQELKSAYNTLATAVENQLHD</sequence>
<evidence type="ECO:0000313" key="2">
    <source>
        <dbReference type="EMBL" id="MWG36621.1"/>
    </source>
</evidence>
<organism evidence="2 3">
    <name type="scientific">Halomarina oriensis</name>
    <dbReference type="NCBI Taxonomy" id="671145"/>
    <lineage>
        <taxon>Archaea</taxon>
        <taxon>Methanobacteriati</taxon>
        <taxon>Methanobacteriota</taxon>
        <taxon>Stenosarchaea group</taxon>
        <taxon>Halobacteria</taxon>
        <taxon>Halobacteriales</taxon>
        <taxon>Natronomonadaceae</taxon>
        <taxon>Halomarina</taxon>
    </lineage>
</organism>
<dbReference type="SUPFAM" id="SSF46785">
    <property type="entry name" value="Winged helix' DNA-binding domain"/>
    <property type="match status" value="1"/>
</dbReference>
<dbReference type="AlphaFoldDB" id="A0A6B0GRA1"/>
<keyword evidence="3" id="KW-1185">Reference proteome</keyword>
<protein>
    <submittedName>
        <fullName evidence="2">Helix-turn-helix domain-containing protein</fullName>
    </submittedName>
</protein>
<evidence type="ECO:0000313" key="3">
    <source>
        <dbReference type="Proteomes" id="UP000451471"/>
    </source>
</evidence>
<gene>
    <name evidence="2" type="ORF">GQS65_19370</name>
</gene>
<dbReference type="OrthoDB" id="351353at2157"/>
<dbReference type="Pfam" id="PF12840">
    <property type="entry name" value="HTH_20"/>
    <property type="match status" value="1"/>
</dbReference>
<feature type="coiled-coil region" evidence="1">
    <location>
        <begin position="105"/>
        <end position="146"/>
    </location>
</feature>
<keyword evidence="1" id="KW-0175">Coiled coil</keyword>
<accession>A0A6B0GRA1</accession>
<dbReference type="InterPro" id="IPR036388">
    <property type="entry name" value="WH-like_DNA-bd_sf"/>
</dbReference>
<name>A0A6B0GRA1_9EURY</name>
<dbReference type="RefSeq" id="WP_158206274.1">
    <property type="nucleotide sequence ID" value="NZ_WSZK01000037.1"/>
</dbReference>
<proteinExistence type="predicted"/>